<gene>
    <name evidence="6" type="primary">CIA2</name>
    <name evidence="6" type="ORF">AXF42_Ash017329</name>
</gene>
<accession>A0A2I0BDD5</accession>
<dbReference type="GO" id="GO:0005634">
    <property type="term" value="C:nucleus"/>
    <property type="evidence" value="ECO:0007669"/>
    <property type="project" value="UniProtKB-SubCell"/>
</dbReference>
<protein>
    <submittedName>
        <fullName evidence="6">Protein chloroplast import apparatus 2</fullName>
    </submittedName>
</protein>
<dbReference type="Proteomes" id="UP000236161">
    <property type="component" value="Unassembled WGS sequence"/>
</dbReference>
<dbReference type="AlphaFoldDB" id="A0A2I0BDD5"/>
<evidence type="ECO:0000259" key="5">
    <source>
        <dbReference type="PROSITE" id="PS51017"/>
    </source>
</evidence>
<dbReference type="EMBL" id="KZ451889">
    <property type="protein sequence ID" value="PKA65804.1"/>
    <property type="molecule type" value="Genomic_DNA"/>
</dbReference>
<keyword evidence="7" id="KW-1185">Reference proteome</keyword>
<name>A0A2I0BDD5_9ASPA</name>
<evidence type="ECO:0000256" key="3">
    <source>
        <dbReference type="PROSITE-ProRule" id="PRU00357"/>
    </source>
</evidence>
<dbReference type="PANTHER" id="PTHR31874">
    <property type="entry name" value="CCT MOTIF FAMILY PROTEIN, EXPRESSED"/>
    <property type="match status" value="1"/>
</dbReference>
<dbReference type="OrthoDB" id="153872at2759"/>
<comment type="subcellular location">
    <subcellularLocation>
        <location evidence="1 3">Nucleus</location>
    </subcellularLocation>
</comment>
<evidence type="ECO:0000256" key="2">
    <source>
        <dbReference type="ARBA" id="ARBA00023242"/>
    </source>
</evidence>
<dbReference type="PROSITE" id="PS51017">
    <property type="entry name" value="CCT"/>
    <property type="match status" value="1"/>
</dbReference>
<dbReference type="PANTHER" id="PTHR31874:SF10">
    <property type="entry name" value="PROTEIN CHLOROPLAST IMPORT APPARATUS 2"/>
    <property type="match status" value="1"/>
</dbReference>
<organism evidence="6 7">
    <name type="scientific">Apostasia shenzhenica</name>
    <dbReference type="NCBI Taxonomy" id="1088818"/>
    <lineage>
        <taxon>Eukaryota</taxon>
        <taxon>Viridiplantae</taxon>
        <taxon>Streptophyta</taxon>
        <taxon>Embryophyta</taxon>
        <taxon>Tracheophyta</taxon>
        <taxon>Spermatophyta</taxon>
        <taxon>Magnoliopsida</taxon>
        <taxon>Liliopsida</taxon>
        <taxon>Asparagales</taxon>
        <taxon>Orchidaceae</taxon>
        <taxon>Apostasioideae</taxon>
        <taxon>Apostasia</taxon>
    </lineage>
</organism>
<feature type="compositionally biased region" description="Low complexity" evidence="4">
    <location>
        <begin position="24"/>
        <end position="45"/>
    </location>
</feature>
<proteinExistence type="predicted"/>
<dbReference type="GO" id="GO:0006355">
    <property type="term" value="P:regulation of DNA-templated transcription"/>
    <property type="evidence" value="ECO:0007669"/>
    <property type="project" value="TreeGrafter"/>
</dbReference>
<dbReference type="Pfam" id="PF06203">
    <property type="entry name" value="CCT"/>
    <property type="match status" value="1"/>
</dbReference>
<dbReference type="STRING" id="1088818.A0A2I0BDD5"/>
<reference evidence="6 7" key="1">
    <citation type="journal article" date="2017" name="Nature">
        <title>The Apostasia genome and the evolution of orchids.</title>
        <authorList>
            <person name="Zhang G.Q."/>
            <person name="Liu K.W."/>
            <person name="Li Z."/>
            <person name="Lohaus R."/>
            <person name="Hsiao Y.Y."/>
            <person name="Niu S.C."/>
            <person name="Wang J.Y."/>
            <person name="Lin Y.C."/>
            <person name="Xu Q."/>
            <person name="Chen L.J."/>
            <person name="Yoshida K."/>
            <person name="Fujiwara S."/>
            <person name="Wang Z.W."/>
            <person name="Zhang Y.Q."/>
            <person name="Mitsuda N."/>
            <person name="Wang M."/>
            <person name="Liu G.H."/>
            <person name="Pecoraro L."/>
            <person name="Huang H.X."/>
            <person name="Xiao X.J."/>
            <person name="Lin M."/>
            <person name="Wu X.Y."/>
            <person name="Wu W.L."/>
            <person name="Chen Y.Y."/>
            <person name="Chang S.B."/>
            <person name="Sakamoto S."/>
            <person name="Ohme-Takagi M."/>
            <person name="Yagi M."/>
            <person name="Zeng S.J."/>
            <person name="Shen C.Y."/>
            <person name="Yeh C.M."/>
            <person name="Luo Y.B."/>
            <person name="Tsai W.C."/>
            <person name="Van de Peer Y."/>
            <person name="Liu Z.J."/>
        </authorList>
    </citation>
    <scope>NUCLEOTIDE SEQUENCE [LARGE SCALE GENOMIC DNA]</scope>
    <source>
        <strain evidence="7">cv. Shenzhen</strain>
        <tissue evidence="6">Stem</tissue>
    </source>
</reference>
<feature type="domain" description="CCT" evidence="5">
    <location>
        <begin position="347"/>
        <end position="389"/>
    </location>
</feature>
<feature type="compositionally biased region" description="Basic residues" evidence="4">
    <location>
        <begin position="252"/>
        <end position="264"/>
    </location>
</feature>
<feature type="region of interest" description="Disordered" evidence="4">
    <location>
        <begin position="247"/>
        <end position="274"/>
    </location>
</feature>
<evidence type="ECO:0000256" key="4">
    <source>
        <dbReference type="SAM" id="MobiDB-lite"/>
    </source>
</evidence>
<keyword evidence="2 3" id="KW-0539">Nucleus</keyword>
<dbReference type="InterPro" id="IPR010402">
    <property type="entry name" value="CCT_domain"/>
</dbReference>
<dbReference type="InterPro" id="IPR052453">
    <property type="entry name" value="CONSTANS-like_ZF"/>
</dbReference>
<feature type="region of interest" description="Disordered" evidence="4">
    <location>
        <begin position="24"/>
        <end position="60"/>
    </location>
</feature>
<evidence type="ECO:0000313" key="7">
    <source>
        <dbReference type="Proteomes" id="UP000236161"/>
    </source>
</evidence>
<feature type="compositionally biased region" description="Basic residues" evidence="4">
    <location>
        <begin position="51"/>
        <end position="60"/>
    </location>
</feature>
<evidence type="ECO:0000256" key="1">
    <source>
        <dbReference type="ARBA" id="ARBA00004123"/>
    </source>
</evidence>
<sequence length="407" mass="45308">MSSCITGAGGGRTYRLDLDIALKSPSSSSSSYPSSTLSESSDSPPLFISTKRARTPRKRPNQCSAEAAALLSTIYPKLFSASDLRRQTSLWRHLTDDPFPVLLPSFSVSDDTGILLCQLPSLEKPAVRLEPKPAKTYEAPFCSTPDVQFQDPGSLDFDAESILDEEIEEGIDSIMGNLSMRNEDVPNSNPNSDFNPYLAHMMRFGLSGISSNIMRAFRKTDEGEWWRSPTVAVKDFALKFKAPPENTTVADRKKKKEKKKKKKVKKDEGKETENNTILASSDASTLEGTNLKLPLCLKLNYDDVLREWSGGSPFSGEMASPNSAAADVISKLEEAELLLEGGCGGVRDASVLRYKEKRRSRLFSKRIRYEVRKVNADRRPRMKGRFVKTQEAMEEESEELAHNLISF</sequence>
<evidence type="ECO:0000313" key="6">
    <source>
        <dbReference type="EMBL" id="PKA65804.1"/>
    </source>
</evidence>